<protein>
    <submittedName>
        <fullName evidence="2">Uncharacterized protein</fullName>
    </submittedName>
</protein>
<reference evidence="2" key="1">
    <citation type="submission" date="2025-08" db="UniProtKB">
        <authorList>
            <consortium name="RefSeq"/>
        </authorList>
    </citation>
    <scope>IDENTIFICATION</scope>
    <source>
        <strain evidence="2">Tuebingen</strain>
        <tissue evidence="2">Fibroblasts and whole tissue</tissue>
    </source>
</reference>
<organism evidence="1 2">
    <name type="scientific">Danio rerio</name>
    <name type="common">Zebrafish</name>
    <name type="synonym">Brachydanio rerio</name>
    <dbReference type="NCBI Taxonomy" id="7955"/>
    <lineage>
        <taxon>Eukaryota</taxon>
        <taxon>Metazoa</taxon>
        <taxon>Chordata</taxon>
        <taxon>Craniata</taxon>
        <taxon>Vertebrata</taxon>
        <taxon>Euteleostomi</taxon>
        <taxon>Actinopterygii</taxon>
        <taxon>Neopterygii</taxon>
        <taxon>Teleostei</taxon>
        <taxon>Ostariophysi</taxon>
        <taxon>Cypriniformes</taxon>
        <taxon>Danionidae</taxon>
        <taxon>Danioninae</taxon>
        <taxon>Danio</taxon>
    </lineage>
</organism>
<evidence type="ECO:0000313" key="2">
    <source>
        <dbReference type="RefSeq" id="XP_073792874.1"/>
    </source>
</evidence>
<sequence>MLNLYHKGLDSSEDNPDCLVLIQKYRLFKWKENSVTLNTNFKVQKNDHIRWEVKSKGNQVAAELTNQSIFCEDGLQLDNQTGSLTIRNVKGSELYSLQISRGNIVRKYNVIVYAPLPEPDIKRDHSHCSTSAPGCSIVPKCLLVCSVSNVSSVNLTWYKGDSSLSNTSLETECLDDSHTCVVSYTFTSRSKYPSSDMCLKCSDLHSHKLLILLLTSAFVLLAITIVVGSLLHLKYKQANKRESQNKDQDKCLYQSVVAIVE</sequence>
<accession>A0AC58IF61</accession>
<name>A0AC58IF61_DANRE</name>
<proteinExistence type="predicted"/>
<dbReference type="RefSeq" id="XP_073792874.1">
    <property type="nucleotide sequence ID" value="XM_073936773.1"/>
</dbReference>
<keyword evidence="1" id="KW-1185">Reference proteome</keyword>
<evidence type="ECO:0000313" key="1">
    <source>
        <dbReference type="Proteomes" id="UP000000437"/>
    </source>
</evidence>
<dbReference type="Proteomes" id="UP000000437">
    <property type="component" value="Chromosome 22"/>
</dbReference>
<gene>
    <name evidence="2" type="primary">LOC141380089</name>
</gene>